<dbReference type="Proteomes" id="UP001589738">
    <property type="component" value="Unassembled WGS sequence"/>
</dbReference>
<accession>A0ABV6KRC2</accession>
<proteinExistence type="predicted"/>
<gene>
    <name evidence="1" type="ORF">ACFFHF_09905</name>
</gene>
<protein>
    <submittedName>
        <fullName evidence="1">Uncharacterized protein</fullName>
    </submittedName>
</protein>
<sequence length="68" mass="7807">MLTPVQAKKLQTLYYYQGLEHVRVIHKEYGEGRVEGISGDGYLYAVFSSDVKSSIFFDDENLNFPDLN</sequence>
<organism evidence="1 2">
    <name type="scientific">Robertmurraya beringensis</name>
    <dbReference type="NCBI Taxonomy" id="641660"/>
    <lineage>
        <taxon>Bacteria</taxon>
        <taxon>Bacillati</taxon>
        <taxon>Bacillota</taxon>
        <taxon>Bacilli</taxon>
        <taxon>Bacillales</taxon>
        <taxon>Bacillaceae</taxon>
        <taxon>Robertmurraya</taxon>
    </lineage>
</organism>
<dbReference type="RefSeq" id="WP_377057980.1">
    <property type="nucleotide sequence ID" value="NZ_JBHLUU010000028.1"/>
</dbReference>
<evidence type="ECO:0000313" key="2">
    <source>
        <dbReference type="Proteomes" id="UP001589738"/>
    </source>
</evidence>
<reference evidence="1 2" key="1">
    <citation type="submission" date="2024-09" db="EMBL/GenBank/DDBJ databases">
        <authorList>
            <person name="Sun Q."/>
            <person name="Mori K."/>
        </authorList>
    </citation>
    <scope>NUCLEOTIDE SEQUENCE [LARGE SCALE GENOMIC DNA]</scope>
    <source>
        <strain evidence="1 2">CGMCC 1.9126</strain>
    </source>
</reference>
<name>A0ABV6KRC2_9BACI</name>
<comment type="caution">
    <text evidence="1">The sequence shown here is derived from an EMBL/GenBank/DDBJ whole genome shotgun (WGS) entry which is preliminary data.</text>
</comment>
<dbReference type="EMBL" id="JBHLUU010000028">
    <property type="protein sequence ID" value="MFC0475562.1"/>
    <property type="molecule type" value="Genomic_DNA"/>
</dbReference>
<keyword evidence="2" id="KW-1185">Reference proteome</keyword>
<evidence type="ECO:0000313" key="1">
    <source>
        <dbReference type="EMBL" id="MFC0475562.1"/>
    </source>
</evidence>